<proteinExistence type="predicted"/>
<dbReference type="Proteomes" id="UP000325292">
    <property type="component" value="Chromosome"/>
</dbReference>
<dbReference type="EMBL" id="CP019454">
    <property type="protein sequence ID" value="AUW94829.1"/>
    <property type="molecule type" value="Genomic_DNA"/>
</dbReference>
<organism evidence="1 2">
    <name type="scientific">Sulfobacillus thermotolerans</name>
    <dbReference type="NCBI Taxonomy" id="338644"/>
    <lineage>
        <taxon>Bacteria</taxon>
        <taxon>Bacillati</taxon>
        <taxon>Bacillota</taxon>
        <taxon>Clostridia</taxon>
        <taxon>Eubacteriales</taxon>
        <taxon>Clostridiales Family XVII. Incertae Sedis</taxon>
        <taxon>Sulfobacillus</taxon>
    </lineage>
</organism>
<reference evidence="1 2" key="1">
    <citation type="journal article" date="2019" name="Sci. Rep.">
        <title>Sulfobacillus thermotolerans: new insights into resistance and metabolic capacities of acidophilic chemolithotrophs.</title>
        <authorList>
            <person name="Panyushkina A.E."/>
            <person name="Babenko V.V."/>
            <person name="Nikitina A.S."/>
            <person name="Selezneva O.V."/>
            <person name="Tsaplina I.A."/>
            <person name="Letarova M.A."/>
            <person name="Kostryukova E.S."/>
            <person name="Letarov A.V."/>
        </authorList>
    </citation>
    <scope>NUCLEOTIDE SEQUENCE [LARGE SCALE GENOMIC DNA]</scope>
    <source>
        <strain evidence="1 2">Kr1</strain>
    </source>
</reference>
<name>A0ABM6RTW2_9FIRM</name>
<keyword evidence="2" id="KW-1185">Reference proteome</keyword>
<protein>
    <submittedName>
        <fullName evidence="1">Uncharacterized protein</fullName>
    </submittedName>
</protein>
<evidence type="ECO:0000313" key="2">
    <source>
        <dbReference type="Proteomes" id="UP000325292"/>
    </source>
</evidence>
<sequence>MLSPSLGKTQASSAALACRTIDKELFQLGGSFLMFGRYDMPRNRVALCYIDTISGDRVQGACQVD</sequence>
<accession>A0ABM6RTW2</accession>
<evidence type="ECO:0000313" key="1">
    <source>
        <dbReference type="EMBL" id="AUW94829.1"/>
    </source>
</evidence>
<gene>
    <name evidence="1" type="ORF">BXT84_13440</name>
</gene>